<name>A0AA95F018_9BACL</name>
<organism evidence="1 2">
    <name type="scientific">Candidatus Cohnella colombiensis</name>
    <dbReference type="NCBI Taxonomy" id="3121368"/>
    <lineage>
        <taxon>Bacteria</taxon>
        <taxon>Bacillati</taxon>
        <taxon>Bacillota</taxon>
        <taxon>Bacilli</taxon>
        <taxon>Bacillales</taxon>
        <taxon>Paenibacillaceae</taxon>
        <taxon>Cohnella</taxon>
    </lineage>
</organism>
<dbReference type="InterPro" id="IPR007536">
    <property type="entry name" value="16SrRNA_methylTrfase_J"/>
</dbReference>
<evidence type="ECO:0000313" key="2">
    <source>
        <dbReference type="Proteomes" id="UP001178662"/>
    </source>
</evidence>
<accession>A0AA95F018</accession>
<dbReference type="InterPro" id="IPR029063">
    <property type="entry name" value="SAM-dependent_MTases_sf"/>
</dbReference>
<dbReference type="Gene3D" id="3.40.50.150">
    <property type="entry name" value="Vaccinia Virus protein VP39"/>
    <property type="match status" value="1"/>
</dbReference>
<keyword evidence="2" id="KW-1185">Reference proteome</keyword>
<dbReference type="PANTHER" id="PTHR36112:SF1">
    <property type="entry name" value="RIBOSOMAL RNA SMALL SUBUNIT METHYLTRANSFERASE J"/>
    <property type="match status" value="1"/>
</dbReference>
<reference evidence="1" key="1">
    <citation type="submission" date="2023-03" db="EMBL/GenBank/DDBJ databases">
        <title>Andean soil-derived lignocellulolytic bacterial consortium as a source of novel taxa and putative plastic-active enzymes.</title>
        <authorList>
            <person name="Diaz-Garcia L."/>
            <person name="Chuvochina M."/>
            <person name="Feuerriegel G."/>
            <person name="Bunk B."/>
            <person name="Sproer C."/>
            <person name="Streit W.R."/>
            <person name="Rodriguez L.M."/>
            <person name="Overmann J."/>
            <person name="Jimenez D.J."/>
        </authorList>
    </citation>
    <scope>NUCLEOTIDE SEQUENCE</scope>
    <source>
        <strain evidence="1">MAG 2441</strain>
    </source>
</reference>
<dbReference type="Proteomes" id="UP001178662">
    <property type="component" value="Chromosome"/>
</dbReference>
<evidence type="ECO:0000313" key="1">
    <source>
        <dbReference type="EMBL" id="WEK55802.1"/>
    </source>
</evidence>
<dbReference type="Pfam" id="PF04445">
    <property type="entry name" value="SAM_MT"/>
    <property type="match status" value="1"/>
</dbReference>
<dbReference type="PANTHER" id="PTHR36112">
    <property type="entry name" value="RIBOSOMAL RNA SMALL SUBUNIT METHYLTRANSFERASE J"/>
    <property type="match status" value="1"/>
</dbReference>
<sequence length="257" mass="28360">MTTTERASDDTIELAHNIAKELSTPFVPRSNKTIRALQKTHDAETIIVVGPSDIRLLSEGQPPLFFHPSMALVRIKRLRDGGTDSLLRASGATLGDHVLDCTAGLCSDSLVFSYAVGDQGKVIALEASAVLHAVIREGLQSYETGLPDIDHAMRAIKPLHEDHDQYLRQLDNNSMDIVYFDPMFEKPVTTSSSLVPLRSFACKQTLTEESIQQAVRVARKAVVLKERRNSEHFARLGFHNIHTSATSIAYGVIRIDS</sequence>
<dbReference type="EMBL" id="CP119317">
    <property type="protein sequence ID" value="WEK55802.1"/>
    <property type="molecule type" value="Genomic_DNA"/>
</dbReference>
<protein>
    <submittedName>
        <fullName evidence="1">Class I SAM-dependent methyltransferase</fullName>
        <ecNumber evidence="1">2.1.1.-</ecNumber>
    </submittedName>
</protein>
<proteinExistence type="predicted"/>
<gene>
    <name evidence="1" type="ORF">P0Y55_07080</name>
</gene>
<dbReference type="SUPFAM" id="SSF53335">
    <property type="entry name" value="S-adenosyl-L-methionine-dependent methyltransferases"/>
    <property type="match status" value="1"/>
</dbReference>
<keyword evidence="1" id="KW-0489">Methyltransferase</keyword>
<dbReference type="EC" id="2.1.1.-" evidence="1"/>
<keyword evidence="1" id="KW-0808">Transferase</keyword>
<dbReference type="AlphaFoldDB" id="A0AA95F018"/>
<dbReference type="GO" id="GO:0008990">
    <property type="term" value="F:rRNA (guanine-N2-)-methyltransferase activity"/>
    <property type="evidence" value="ECO:0007669"/>
    <property type="project" value="InterPro"/>
</dbReference>